<proteinExistence type="predicted"/>
<protein>
    <submittedName>
        <fullName evidence="5">LamG domain-containing protein</fullName>
    </submittedName>
</protein>
<dbReference type="InterPro" id="IPR013320">
    <property type="entry name" value="ConA-like_dom_sf"/>
</dbReference>
<keyword evidence="6" id="KW-1185">Reference proteome</keyword>
<organism evidence="5 6">
    <name type="scientific">Cellulosimicrobium funkei</name>
    <dbReference type="NCBI Taxonomy" id="264251"/>
    <lineage>
        <taxon>Bacteria</taxon>
        <taxon>Bacillati</taxon>
        <taxon>Actinomycetota</taxon>
        <taxon>Actinomycetes</taxon>
        <taxon>Micrococcales</taxon>
        <taxon>Promicromonosporaceae</taxon>
        <taxon>Cellulosimicrobium</taxon>
    </lineage>
</organism>
<dbReference type="Gene3D" id="2.60.120.200">
    <property type="match status" value="1"/>
</dbReference>
<dbReference type="EMBL" id="SOZH01000004">
    <property type="protein sequence ID" value="TFF12828.1"/>
    <property type="molecule type" value="Genomic_DNA"/>
</dbReference>
<comment type="caution">
    <text evidence="5">The sequence shown here is derived from an EMBL/GenBank/DDBJ whole genome shotgun (WGS) entry which is preliminary data.</text>
</comment>
<evidence type="ECO:0000256" key="3">
    <source>
        <dbReference type="SAM" id="MobiDB-lite"/>
    </source>
</evidence>
<dbReference type="SUPFAM" id="SSF49899">
    <property type="entry name" value="Concanavalin A-like lectins/glucanases"/>
    <property type="match status" value="1"/>
</dbReference>
<accession>A0A4Y8R4C5</accession>
<evidence type="ECO:0000259" key="4">
    <source>
        <dbReference type="SMART" id="SM00560"/>
    </source>
</evidence>
<evidence type="ECO:0000313" key="5">
    <source>
        <dbReference type="EMBL" id="TFF12828.1"/>
    </source>
</evidence>
<name>A0A4Y8R4C5_9MICO</name>
<feature type="domain" description="LamG-like jellyroll fold" evidence="4">
    <location>
        <begin position="560"/>
        <end position="713"/>
    </location>
</feature>
<reference evidence="5 6" key="1">
    <citation type="submission" date="2019-03" db="EMBL/GenBank/DDBJ databases">
        <title>Cellulosimicrobium funkei JCM14302 Assembly.</title>
        <authorList>
            <person name="Dou T."/>
        </authorList>
    </citation>
    <scope>NUCLEOTIDE SEQUENCE [LARGE SCALE GENOMIC DNA]</scope>
    <source>
        <strain evidence="5 6">JCM 14302</strain>
    </source>
</reference>
<dbReference type="Proteomes" id="UP000298003">
    <property type="component" value="Unassembled WGS sequence"/>
</dbReference>
<keyword evidence="1" id="KW-0732">Signal</keyword>
<feature type="region of interest" description="Disordered" evidence="3">
    <location>
        <begin position="488"/>
        <end position="508"/>
    </location>
</feature>
<gene>
    <name evidence="5" type="ORF">E1O70_08245</name>
</gene>
<dbReference type="InterPro" id="IPR006558">
    <property type="entry name" value="LamG-like"/>
</dbReference>
<evidence type="ECO:0000313" key="6">
    <source>
        <dbReference type="Proteomes" id="UP000298003"/>
    </source>
</evidence>
<keyword evidence="2" id="KW-1015">Disulfide bond</keyword>
<sequence length="723" mass="75106">MFTSPTPLMWDSSSSLADTAASRLTARTAVSSAALGAVAESGGLEDRAAAPLSGDRVAEMPADLGAGVVTIVPDPDMLADPQTRWPIYIDPGVSGNRNEWTLIRSAVPNTVAGYGFSSPAGMGLCDPGATAECSRSNDVHRLIWEFNGLQAVGTLASTHVLSATFSVYGAHSWSCAPTGVEAYRVNEISSGTTWSNHIGTWGAFQSSRALSHSKACGNQGRFEFDVTESARVMADFDTGSVAIGLKAANESSMQIGWKRYGYDATYSVTYNRPPNVPTGLRTTFPDTACATGSGRPFIRSTTPSLWATFSDPDGDNVSAAFFIYRDDGFLVWNPGPGFAFSSGLQFAIAVPSGLLKNGETYKWCAQARDVSGVYGVSTFCEFTVDVTRPDALPEVVAVQGQPGVYGEDTVGGGVGQAGQFQLGTGGVSDVVSYKYSFNSDALDRAVTVAAGGKVAFTPSAAGTQRLSVQSVDRAGNTSDVRTYRFSVDHPGSSSRWPTDDGAGPAAANTVRPEAPLVLSGPAQWVAGPLAEAGLSTSDRALRFSAGATASTSGPIVNVARDYAVLANVRLDQVTGTATAVSQDGQSVSGFKVGVRQDPQCPTGDGLCWGASTSSSDDAGAPVVTTLSGVPVTTGAWVMLAVVHDTSSAQLRLYVCDLGGREQPAAPASTLGMTRWTAAGAFRIGRGQAAGLPAEAWNGAIDNIRVFDSAVDVREIRQQCSPTS</sequence>
<dbReference type="AlphaFoldDB" id="A0A4Y8R4C5"/>
<dbReference type="Pfam" id="PF13385">
    <property type="entry name" value="Laminin_G_3"/>
    <property type="match status" value="1"/>
</dbReference>
<evidence type="ECO:0000256" key="1">
    <source>
        <dbReference type="ARBA" id="ARBA00022729"/>
    </source>
</evidence>
<dbReference type="SMART" id="SM00560">
    <property type="entry name" value="LamGL"/>
    <property type="match status" value="1"/>
</dbReference>
<evidence type="ECO:0000256" key="2">
    <source>
        <dbReference type="ARBA" id="ARBA00023157"/>
    </source>
</evidence>